<keyword evidence="1" id="KW-0472">Membrane</keyword>
<dbReference type="AlphaFoldDB" id="A0A0F9HRU9"/>
<sequence length="91" mass="10305">MNEQDFESTALEYYKHAKRLVKIVIGFTLLIVGIALIVLPGPAIVVIPIALAILAGEFVWARKLLRRLKKEVERYKELYKKKVPPEDGDAS</sequence>
<feature type="transmembrane region" description="Helical" evidence="1">
    <location>
        <begin position="44"/>
        <end position="61"/>
    </location>
</feature>
<keyword evidence="1" id="KW-1133">Transmembrane helix</keyword>
<keyword evidence="1" id="KW-0812">Transmembrane</keyword>
<evidence type="ECO:0000256" key="1">
    <source>
        <dbReference type="SAM" id="Phobius"/>
    </source>
</evidence>
<organism evidence="2">
    <name type="scientific">marine sediment metagenome</name>
    <dbReference type="NCBI Taxonomy" id="412755"/>
    <lineage>
        <taxon>unclassified sequences</taxon>
        <taxon>metagenomes</taxon>
        <taxon>ecological metagenomes</taxon>
    </lineage>
</organism>
<evidence type="ECO:0000313" key="2">
    <source>
        <dbReference type="EMBL" id="KKM05942.1"/>
    </source>
</evidence>
<dbReference type="InterPro" id="IPR019099">
    <property type="entry name" value="Uncharacterised_PGPGW_TM"/>
</dbReference>
<accession>A0A0F9HRU9</accession>
<evidence type="ECO:0008006" key="3">
    <source>
        <dbReference type="Google" id="ProtNLM"/>
    </source>
</evidence>
<dbReference type="EMBL" id="LAZR01016105">
    <property type="protein sequence ID" value="KKM05942.1"/>
    <property type="molecule type" value="Genomic_DNA"/>
</dbReference>
<reference evidence="2" key="1">
    <citation type="journal article" date="2015" name="Nature">
        <title>Complex archaea that bridge the gap between prokaryotes and eukaryotes.</title>
        <authorList>
            <person name="Spang A."/>
            <person name="Saw J.H."/>
            <person name="Jorgensen S.L."/>
            <person name="Zaremba-Niedzwiedzka K."/>
            <person name="Martijn J."/>
            <person name="Lind A.E."/>
            <person name="van Eijk R."/>
            <person name="Schleper C."/>
            <person name="Guy L."/>
            <person name="Ettema T.J."/>
        </authorList>
    </citation>
    <scope>NUCLEOTIDE SEQUENCE</scope>
</reference>
<protein>
    <recommendedName>
        <fullName evidence="3">Transmembrane protein (PGPGW)</fullName>
    </recommendedName>
</protein>
<dbReference type="Pfam" id="PF09656">
    <property type="entry name" value="PGPGW"/>
    <property type="match status" value="1"/>
</dbReference>
<proteinExistence type="predicted"/>
<name>A0A0F9HRU9_9ZZZZ</name>
<comment type="caution">
    <text evidence="2">The sequence shown here is derived from an EMBL/GenBank/DDBJ whole genome shotgun (WGS) entry which is preliminary data.</text>
</comment>
<gene>
    <name evidence="2" type="ORF">LCGC14_1749020</name>
</gene>
<feature type="transmembrane region" description="Helical" evidence="1">
    <location>
        <begin position="20"/>
        <end position="38"/>
    </location>
</feature>